<protein>
    <recommendedName>
        <fullName evidence="4">Transporter</fullName>
    </recommendedName>
</protein>
<gene>
    <name evidence="2" type="ORF">D3880_02055</name>
</gene>
<keyword evidence="3" id="KW-1185">Reference proteome</keyword>
<accession>A0A385YXG6</accession>
<dbReference type="OrthoDB" id="9809066at2"/>
<dbReference type="KEGG" id="pcav:D3880_02055"/>
<dbReference type="EMBL" id="CP032419">
    <property type="protein sequence ID" value="AYC31244.1"/>
    <property type="molecule type" value="Genomic_DNA"/>
</dbReference>
<proteinExistence type="predicted"/>
<dbReference type="AlphaFoldDB" id="A0A385YXG6"/>
<evidence type="ECO:0008006" key="4">
    <source>
        <dbReference type="Google" id="ProtNLM"/>
    </source>
</evidence>
<feature type="chain" id="PRO_5017382238" description="Transporter" evidence="1">
    <location>
        <begin position="24"/>
        <end position="377"/>
    </location>
</feature>
<evidence type="ECO:0000256" key="1">
    <source>
        <dbReference type="SAM" id="SignalP"/>
    </source>
</evidence>
<dbReference type="Proteomes" id="UP000265560">
    <property type="component" value="Chromosome"/>
</dbReference>
<organism evidence="2 3">
    <name type="scientific">Pseudomonas cavernae</name>
    <dbReference type="NCBI Taxonomy" id="2320867"/>
    <lineage>
        <taxon>Bacteria</taxon>
        <taxon>Pseudomonadati</taxon>
        <taxon>Pseudomonadota</taxon>
        <taxon>Gammaproteobacteria</taxon>
        <taxon>Pseudomonadales</taxon>
        <taxon>Pseudomonadaceae</taxon>
        <taxon>Pseudomonas</taxon>
    </lineage>
</organism>
<sequence length="377" mass="40941">MMKRYLGLTLGVSMLTCASLAGAASQSPQQATRPAEADLPFGNSASGGYRHELQLAQNDANGNATANPASSDKCARMQNDFDIDLHELVKAGCQPSQAQIAKLMDNPVGNLVILFNQFDYTALKGPNSGGTHYMGKYSFMPTFPTELGEDWNMIHRIPISYTDAPVNKDFGDLAGMGPDTIIHSPELPGLLENPYDRTHGMGDLGYVGLASPKAPIKLANGAKLVWGVGGTALFPTAEYDVLGQGKYSVGPTAVVAYLGQDWSLGVFPQHWWSVAGDDDRDDVSLTNIQYFIVHNIPGDAQWRVGMTPNVTVNWKATSDNKVTFPVGLGISRLFKFGQLPVRLGAEVQYSAIHPEDQLGSRWNFRLIFVPVIPTFMF</sequence>
<reference evidence="3" key="1">
    <citation type="submission" date="2018-09" db="EMBL/GenBank/DDBJ databases">
        <authorList>
            <person name="Zhu H."/>
        </authorList>
    </citation>
    <scope>NUCLEOTIDE SEQUENCE [LARGE SCALE GENOMIC DNA]</scope>
    <source>
        <strain evidence="3">K2W31S-8</strain>
    </source>
</reference>
<evidence type="ECO:0000313" key="2">
    <source>
        <dbReference type="EMBL" id="AYC31244.1"/>
    </source>
</evidence>
<evidence type="ECO:0000313" key="3">
    <source>
        <dbReference type="Proteomes" id="UP000265560"/>
    </source>
</evidence>
<keyword evidence="1" id="KW-0732">Signal</keyword>
<name>A0A385YXG6_9PSED</name>
<feature type="signal peptide" evidence="1">
    <location>
        <begin position="1"/>
        <end position="23"/>
    </location>
</feature>